<comment type="caution">
    <text evidence="2">The sequence shown here is derived from an EMBL/GenBank/DDBJ whole genome shotgun (WGS) entry which is preliminary data.</text>
</comment>
<evidence type="ECO:0000259" key="1">
    <source>
        <dbReference type="Pfam" id="PF20236"/>
    </source>
</evidence>
<name>A8NH12_COPC7</name>
<dbReference type="RefSeq" id="XP_001833652.1">
    <property type="nucleotide sequence ID" value="XM_001833600.1"/>
</dbReference>
<organism evidence="2 3">
    <name type="scientific">Coprinopsis cinerea (strain Okayama-7 / 130 / ATCC MYA-4618 / FGSC 9003)</name>
    <name type="common">Inky cap fungus</name>
    <name type="synonym">Hormographiella aspergillata</name>
    <dbReference type="NCBI Taxonomy" id="240176"/>
    <lineage>
        <taxon>Eukaryota</taxon>
        <taxon>Fungi</taxon>
        <taxon>Dikarya</taxon>
        <taxon>Basidiomycota</taxon>
        <taxon>Agaricomycotina</taxon>
        <taxon>Agaricomycetes</taxon>
        <taxon>Agaricomycetidae</taxon>
        <taxon>Agaricales</taxon>
        <taxon>Agaricineae</taxon>
        <taxon>Psathyrellaceae</taxon>
        <taxon>Coprinopsis</taxon>
    </lineage>
</organism>
<dbReference type="GeneID" id="6010150"/>
<dbReference type="InterPro" id="IPR046528">
    <property type="entry name" value="DUF6593"/>
</dbReference>
<evidence type="ECO:0000313" key="3">
    <source>
        <dbReference type="Proteomes" id="UP000001861"/>
    </source>
</evidence>
<dbReference type="KEGG" id="cci:CC1G_03869"/>
<proteinExistence type="predicted"/>
<dbReference type="VEuPathDB" id="FungiDB:CC1G_03869"/>
<reference evidence="2 3" key="1">
    <citation type="journal article" date="2010" name="Proc. Natl. Acad. Sci. U.S.A.">
        <title>Insights into evolution of multicellular fungi from the assembled chromosomes of the mushroom Coprinopsis cinerea (Coprinus cinereus).</title>
        <authorList>
            <person name="Stajich J.E."/>
            <person name="Wilke S.K."/>
            <person name="Ahren D."/>
            <person name="Au C.H."/>
            <person name="Birren B.W."/>
            <person name="Borodovsky M."/>
            <person name="Burns C."/>
            <person name="Canback B."/>
            <person name="Casselton L.A."/>
            <person name="Cheng C.K."/>
            <person name="Deng J."/>
            <person name="Dietrich F.S."/>
            <person name="Fargo D.C."/>
            <person name="Farman M.L."/>
            <person name="Gathman A.C."/>
            <person name="Goldberg J."/>
            <person name="Guigo R."/>
            <person name="Hoegger P.J."/>
            <person name="Hooker J.B."/>
            <person name="Huggins A."/>
            <person name="James T.Y."/>
            <person name="Kamada T."/>
            <person name="Kilaru S."/>
            <person name="Kodira C."/>
            <person name="Kues U."/>
            <person name="Kupfer D."/>
            <person name="Kwan H.S."/>
            <person name="Lomsadze A."/>
            <person name="Li W."/>
            <person name="Lilly W.W."/>
            <person name="Ma L.J."/>
            <person name="Mackey A.J."/>
            <person name="Manning G."/>
            <person name="Martin F."/>
            <person name="Muraguchi H."/>
            <person name="Natvig D.O."/>
            <person name="Palmerini H."/>
            <person name="Ramesh M.A."/>
            <person name="Rehmeyer C.J."/>
            <person name="Roe B.A."/>
            <person name="Shenoy N."/>
            <person name="Stanke M."/>
            <person name="Ter-Hovhannisyan V."/>
            <person name="Tunlid A."/>
            <person name="Velagapudi R."/>
            <person name="Vision T.J."/>
            <person name="Zeng Q."/>
            <person name="Zolan M.E."/>
            <person name="Pukkila P.J."/>
        </authorList>
    </citation>
    <scope>NUCLEOTIDE SEQUENCE [LARGE SCALE GENOMIC DNA]</scope>
    <source>
        <strain evidence="3">Okayama-7 / 130 / ATCC MYA-4618 / FGSC 9003</strain>
    </source>
</reference>
<keyword evidence="3" id="KW-1185">Reference proteome</keyword>
<sequence length="219" mass="25317">MFVDLIFVKSDLDNTPVVTIDGRMFYRTHTPHEPEESMTTQLHHYAKRRGYQGKKVASIVWRELSQPTTIYSSLPLPKSDREDGGVSVRLFLKRTHRLSRSHLFTGDDGKVYRWQAIGGLGCTLTRVEDKQLIAESRIRYIDQGPHANTVKPVLKVETKGHTLDLNMIMLSFLIIDRKRRQKHGEDYRWCPDGTARDEINWNYARKHQRPDSNIGAGDT</sequence>
<feature type="domain" description="DUF6593" evidence="1">
    <location>
        <begin position="11"/>
        <end position="181"/>
    </location>
</feature>
<gene>
    <name evidence="2" type="ORF">CC1G_03869</name>
</gene>
<dbReference type="eggNOG" id="ENOG502RCDF">
    <property type="taxonomic scope" value="Eukaryota"/>
</dbReference>
<dbReference type="InParanoid" id="A8NH12"/>
<protein>
    <recommendedName>
        <fullName evidence="1">DUF6593 domain-containing protein</fullName>
    </recommendedName>
</protein>
<dbReference type="OrthoDB" id="2798132at2759"/>
<dbReference type="OMA" id="ERKWCLQ"/>
<dbReference type="Proteomes" id="UP000001861">
    <property type="component" value="Unassembled WGS sequence"/>
</dbReference>
<accession>A8NH12</accession>
<dbReference type="EMBL" id="AACS02000002">
    <property type="protein sequence ID" value="EAU88197.1"/>
    <property type="molecule type" value="Genomic_DNA"/>
</dbReference>
<dbReference type="AlphaFoldDB" id="A8NH12"/>
<dbReference type="Pfam" id="PF20236">
    <property type="entry name" value="DUF6593"/>
    <property type="match status" value="1"/>
</dbReference>
<evidence type="ECO:0000313" key="2">
    <source>
        <dbReference type="EMBL" id="EAU88197.1"/>
    </source>
</evidence>